<feature type="region of interest" description="Disordered" evidence="1">
    <location>
        <begin position="133"/>
        <end position="181"/>
    </location>
</feature>
<dbReference type="InterPro" id="IPR024572">
    <property type="entry name" value="RcnB"/>
</dbReference>
<gene>
    <name evidence="2" type="ordered locus">BMA1904</name>
</gene>
<dbReference type="AlphaFoldDB" id="A0A0H2WKB9"/>
<dbReference type="Pfam" id="PF11776">
    <property type="entry name" value="RcnB"/>
    <property type="match status" value="1"/>
</dbReference>
<protein>
    <submittedName>
        <fullName evidence="2">Conserved domain protein</fullName>
    </submittedName>
</protein>
<feature type="compositionally biased region" description="Basic and acidic residues" evidence="1">
    <location>
        <begin position="156"/>
        <end position="181"/>
    </location>
</feature>
<dbReference type="EMBL" id="CP000010">
    <property type="protein sequence ID" value="AAU49484.1"/>
    <property type="molecule type" value="Genomic_DNA"/>
</dbReference>
<dbReference type="Gene3D" id="3.10.450.160">
    <property type="entry name" value="inner membrane protein cigr"/>
    <property type="match status" value="1"/>
</dbReference>
<sequence>MRNTLAVVGLGESRQSKGCCCGIRLPKRRPRKRASPQTPEGATSRAAGRPNEKTGCRSAYWQAASLSRRFASSQIFFTSTRHSRRIYGAMCYLFPCAPAPTAGCAFSRRETMKAHRTLRISMLAAGALVSSLAAAQPHGPGGPGDERHGPPPGKHVGRDHGKHGDDGARPGEHRGDENAAWRRGERLPDEYRDRQYVIDDWRGYHLSPPPRGYHWVGIGGDYLLVRISTGVILQIGP</sequence>
<dbReference type="PATRIC" id="fig|243160.12.peg.1949"/>
<dbReference type="Proteomes" id="UP000006693">
    <property type="component" value="Chromosome 1"/>
</dbReference>
<evidence type="ECO:0000313" key="2">
    <source>
        <dbReference type="EMBL" id="AAU49484.1"/>
    </source>
</evidence>
<reference evidence="2 3" key="1">
    <citation type="journal article" date="2004" name="Proc. Natl. Acad. Sci. U.S.A.">
        <title>Structural flexibility in the Burkholderia mallei genome.</title>
        <authorList>
            <person name="Nierman W.C."/>
            <person name="DeShazer D."/>
            <person name="Kim H.S."/>
            <person name="Tettelin H."/>
            <person name="Nelson K.E."/>
            <person name="Feldblyum T."/>
            <person name="Ulrich R.L."/>
            <person name="Ronning C.M."/>
            <person name="Brinkac L.M."/>
            <person name="Daugherty S.C."/>
            <person name="Davidsen T.D."/>
            <person name="Deboy R.T."/>
            <person name="Dimitrov G."/>
            <person name="Dodson R.J."/>
            <person name="Durkin A.S."/>
            <person name="Gwinn M.L."/>
            <person name="Haft D.H."/>
            <person name="Khouri H."/>
            <person name="Kolonay J.F."/>
            <person name="Madupu R."/>
            <person name="Mohammoud Y."/>
            <person name="Nelson W.C."/>
            <person name="Radune D."/>
            <person name="Romero C.M."/>
            <person name="Sarria S."/>
            <person name="Selengut J."/>
            <person name="Shamblin C."/>
            <person name="Sullivan S.A."/>
            <person name="White O."/>
            <person name="Yu Y."/>
            <person name="Zafar N."/>
            <person name="Zhou L."/>
            <person name="Fraser C.M."/>
        </authorList>
    </citation>
    <scope>NUCLEOTIDE SEQUENCE [LARGE SCALE GENOMIC DNA]</scope>
    <source>
        <strain evidence="2 3">ATCC 23344</strain>
    </source>
</reference>
<organism evidence="2 3">
    <name type="scientific">Burkholderia mallei (strain ATCC 23344)</name>
    <dbReference type="NCBI Taxonomy" id="243160"/>
    <lineage>
        <taxon>Bacteria</taxon>
        <taxon>Pseudomonadati</taxon>
        <taxon>Pseudomonadota</taxon>
        <taxon>Betaproteobacteria</taxon>
        <taxon>Burkholderiales</taxon>
        <taxon>Burkholderiaceae</taxon>
        <taxon>Burkholderia</taxon>
        <taxon>pseudomallei group</taxon>
    </lineage>
</organism>
<feature type="region of interest" description="Disordered" evidence="1">
    <location>
        <begin position="29"/>
        <end position="53"/>
    </location>
</feature>
<accession>A0A0H2WKB9</accession>
<dbReference type="KEGG" id="bma:BMA1904"/>
<name>A0A0H2WKB9_BURMA</name>
<evidence type="ECO:0000256" key="1">
    <source>
        <dbReference type="SAM" id="MobiDB-lite"/>
    </source>
</evidence>
<proteinExistence type="predicted"/>
<evidence type="ECO:0000313" key="3">
    <source>
        <dbReference type="Proteomes" id="UP000006693"/>
    </source>
</evidence>
<keyword evidence="3" id="KW-1185">Reference proteome</keyword>
<dbReference type="eggNOG" id="COG5455">
    <property type="taxonomic scope" value="Bacteria"/>
</dbReference>
<dbReference type="HOGENOM" id="CLU_102089_1_0_4"/>